<dbReference type="EMBL" id="CNFT01001652">
    <property type="protein sequence ID" value="CKT49602.1"/>
    <property type="molecule type" value="Genomic_DNA"/>
</dbReference>
<protein>
    <submittedName>
        <fullName evidence="2">Uncharacterized protein</fullName>
    </submittedName>
</protein>
<gene>
    <name evidence="2" type="ORF">ERS027659_04494</name>
</gene>
<name>A0A655AQQ0_MYCTX</name>
<dbReference type="AlphaFoldDB" id="A0A655AQQ0"/>
<evidence type="ECO:0000256" key="1">
    <source>
        <dbReference type="SAM" id="MobiDB-lite"/>
    </source>
</evidence>
<reference evidence="2 3" key="1">
    <citation type="submission" date="2015-03" db="EMBL/GenBank/DDBJ databases">
        <authorList>
            <consortium name="Pathogen Informatics"/>
        </authorList>
    </citation>
    <scope>NUCLEOTIDE SEQUENCE [LARGE SCALE GENOMIC DNA]</scope>
    <source>
        <strain evidence="2 3">Bir 185</strain>
    </source>
</reference>
<dbReference type="Proteomes" id="UP000050164">
    <property type="component" value="Unassembled WGS sequence"/>
</dbReference>
<feature type="region of interest" description="Disordered" evidence="1">
    <location>
        <begin position="34"/>
        <end position="62"/>
    </location>
</feature>
<proteinExistence type="predicted"/>
<organism evidence="2 3">
    <name type="scientific">Mycobacterium tuberculosis</name>
    <dbReference type="NCBI Taxonomy" id="1773"/>
    <lineage>
        <taxon>Bacteria</taxon>
        <taxon>Bacillati</taxon>
        <taxon>Actinomycetota</taxon>
        <taxon>Actinomycetes</taxon>
        <taxon>Mycobacteriales</taxon>
        <taxon>Mycobacteriaceae</taxon>
        <taxon>Mycobacterium</taxon>
        <taxon>Mycobacterium tuberculosis complex</taxon>
    </lineage>
</organism>
<accession>A0A655AQQ0</accession>
<evidence type="ECO:0000313" key="2">
    <source>
        <dbReference type="EMBL" id="CKT49602.1"/>
    </source>
</evidence>
<evidence type="ECO:0000313" key="3">
    <source>
        <dbReference type="Proteomes" id="UP000050164"/>
    </source>
</evidence>
<sequence>MTPGKKPPSATPRAKRARYKVCALVTKAVAAEHTPQARTTAVSVRPAPKRANAALAGTWNRT</sequence>